<organism evidence="2 3">
    <name type="scientific">Amycolatopsis eburnea</name>
    <dbReference type="NCBI Taxonomy" id="2267691"/>
    <lineage>
        <taxon>Bacteria</taxon>
        <taxon>Bacillati</taxon>
        <taxon>Actinomycetota</taxon>
        <taxon>Actinomycetes</taxon>
        <taxon>Pseudonocardiales</taxon>
        <taxon>Pseudonocardiaceae</taxon>
        <taxon>Amycolatopsis</taxon>
    </lineage>
</organism>
<evidence type="ECO:0000313" key="2">
    <source>
        <dbReference type="EMBL" id="RSD23918.1"/>
    </source>
</evidence>
<comment type="caution">
    <text evidence="2">The sequence shown here is derived from an EMBL/GenBank/DDBJ whole genome shotgun (WGS) entry which is preliminary data.</text>
</comment>
<evidence type="ECO:0000256" key="1">
    <source>
        <dbReference type="SAM" id="MobiDB-lite"/>
    </source>
</evidence>
<feature type="region of interest" description="Disordered" evidence="1">
    <location>
        <begin position="88"/>
        <end position="109"/>
    </location>
</feature>
<dbReference type="EMBL" id="RSEC01000021">
    <property type="protein sequence ID" value="RSD23918.1"/>
    <property type="molecule type" value="Genomic_DNA"/>
</dbReference>
<evidence type="ECO:0000313" key="3">
    <source>
        <dbReference type="Proteomes" id="UP000267081"/>
    </source>
</evidence>
<keyword evidence="3" id="KW-1185">Reference proteome</keyword>
<protein>
    <submittedName>
        <fullName evidence="2">Uncharacterized protein</fullName>
    </submittedName>
</protein>
<proteinExistence type="predicted"/>
<sequence length="121" mass="13829">MPESILDAVAVALATQSAPATVRARRHRARVTTKPVFDDFRFEFSRAENTARRNQRKIFLKSSRKLLAQASNCRLPDFLHEHSRKIKTTHAHDRRFTPGDSTPNATQPTMRPRLHAFIPKG</sequence>
<dbReference type="AlphaFoldDB" id="A0A427TJ06"/>
<dbReference type="Proteomes" id="UP000267081">
    <property type="component" value="Unassembled WGS sequence"/>
</dbReference>
<gene>
    <name evidence="2" type="ORF">EIY87_05990</name>
</gene>
<reference evidence="2 3" key="1">
    <citation type="submission" date="2018-12" db="EMBL/GenBank/DDBJ databases">
        <title>Amycolatopsis eburnea sp. nov. actinomycete associate with arbuscular mycorrhiza fungal spore.</title>
        <authorList>
            <person name="Lumyong S."/>
            <person name="Chaiya L."/>
        </authorList>
    </citation>
    <scope>NUCLEOTIDE SEQUENCE [LARGE SCALE GENOMIC DNA]</scope>
    <source>
        <strain evidence="2 3">GLM-1</strain>
    </source>
</reference>
<accession>A0A427TJ06</accession>
<feature type="compositionally biased region" description="Polar residues" evidence="1">
    <location>
        <begin position="99"/>
        <end position="109"/>
    </location>
</feature>
<dbReference type="RefSeq" id="WP_125306605.1">
    <property type="nucleotide sequence ID" value="NZ_RSEC01000021.1"/>
</dbReference>
<name>A0A427TJ06_9PSEU</name>